<gene>
    <name evidence="1" type="ORF">A7J50_0968</name>
</gene>
<dbReference type="KEGG" id="panr:A7J50_0968"/>
<dbReference type="AlphaFoldDB" id="A0A172YXA4"/>
<dbReference type="EMBL" id="CP015600">
    <property type="protein sequence ID" value="ANF84409.1"/>
    <property type="molecule type" value="Genomic_DNA"/>
</dbReference>
<protein>
    <submittedName>
        <fullName evidence="1">Uncharacterized protein</fullName>
    </submittedName>
</protein>
<proteinExistence type="predicted"/>
<dbReference type="RefSeq" id="WP_064450779.1">
    <property type="nucleotide sequence ID" value="NZ_CP015600.1"/>
</dbReference>
<evidence type="ECO:0000313" key="2">
    <source>
        <dbReference type="Proteomes" id="UP000077829"/>
    </source>
</evidence>
<dbReference type="PATRIC" id="fig|219572.3.peg.985"/>
<organism evidence="1 2">
    <name type="scientific">Pseudomonas antarctica</name>
    <dbReference type="NCBI Taxonomy" id="219572"/>
    <lineage>
        <taxon>Bacteria</taxon>
        <taxon>Pseudomonadati</taxon>
        <taxon>Pseudomonadota</taxon>
        <taxon>Gammaproteobacteria</taxon>
        <taxon>Pseudomonadales</taxon>
        <taxon>Pseudomonadaceae</taxon>
        <taxon>Pseudomonas</taxon>
    </lineage>
</organism>
<evidence type="ECO:0000313" key="1">
    <source>
        <dbReference type="EMBL" id="ANF84409.1"/>
    </source>
</evidence>
<name>A0A172YXA4_9PSED</name>
<dbReference type="Proteomes" id="UP000077829">
    <property type="component" value="Chromosome"/>
</dbReference>
<dbReference type="STRING" id="219572.A7J50_0968"/>
<reference evidence="1 2" key="1">
    <citation type="submission" date="2016-05" db="EMBL/GenBank/DDBJ databases">
        <title>Complete genome sequence of Pseudomonas antarctica PAMC 27494.</title>
        <authorList>
            <person name="Lee J."/>
        </authorList>
    </citation>
    <scope>NUCLEOTIDE SEQUENCE [LARGE SCALE GENOMIC DNA]</scope>
    <source>
        <strain evidence="1 2">PAMC 27494</strain>
    </source>
</reference>
<sequence>MLAVELGQIVGAGLLAKAVYQLQISWLTHRIREQARSHIWISIHQTESVPLCFCTAFASTTQFGYQAAVLLLLI</sequence>
<accession>A0A172YXA4</accession>